<name>A0A8S4NWN8_OWEFU</name>
<gene>
    <name evidence="1" type="ORF">OFUS_LOCUS11044</name>
</gene>
<reference evidence="1" key="1">
    <citation type="submission" date="2022-03" db="EMBL/GenBank/DDBJ databases">
        <authorList>
            <person name="Martin C."/>
        </authorList>
    </citation>
    <scope>NUCLEOTIDE SEQUENCE</scope>
</reference>
<comment type="caution">
    <text evidence="1">The sequence shown here is derived from an EMBL/GenBank/DDBJ whole genome shotgun (WGS) entry which is preliminary data.</text>
</comment>
<dbReference type="AlphaFoldDB" id="A0A8S4NWN8"/>
<dbReference type="EMBL" id="CAIIXF020000005">
    <property type="protein sequence ID" value="CAH1784923.1"/>
    <property type="molecule type" value="Genomic_DNA"/>
</dbReference>
<feature type="non-terminal residue" evidence="1">
    <location>
        <position position="1"/>
    </location>
</feature>
<dbReference type="Proteomes" id="UP000749559">
    <property type="component" value="Unassembled WGS sequence"/>
</dbReference>
<evidence type="ECO:0000313" key="2">
    <source>
        <dbReference type="Proteomes" id="UP000749559"/>
    </source>
</evidence>
<keyword evidence="2" id="KW-1185">Reference proteome</keyword>
<accession>A0A8S4NWN8</accession>
<feature type="non-terminal residue" evidence="1">
    <location>
        <position position="274"/>
    </location>
</feature>
<proteinExistence type="predicted"/>
<organism evidence="1 2">
    <name type="scientific">Owenia fusiformis</name>
    <name type="common">Polychaete worm</name>
    <dbReference type="NCBI Taxonomy" id="6347"/>
    <lineage>
        <taxon>Eukaryota</taxon>
        <taxon>Metazoa</taxon>
        <taxon>Spiralia</taxon>
        <taxon>Lophotrochozoa</taxon>
        <taxon>Annelida</taxon>
        <taxon>Polychaeta</taxon>
        <taxon>Sedentaria</taxon>
        <taxon>Canalipalpata</taxon>
        <taxon>Sabellida</taxon>
        <taxon>Oweniida</taxon>
        <taxon>Oweniidae</taxon>
        <taxon>Owenia</taxon>
    </lineage>
</organism>
<sequence>TIASTTEAETTGAQTTIALTTEAQTTVAPTTIVSTTEAETTEASTTKFQTSKATITEPSKTTPLCMCPCVCTDPTAAPSTITTQPSTATTEIPIDTTTECICTTYAAPVMTTARTIQCRQTEAIACIDGLKDLIANGSDGETVCREIEATRECISNKTFSCDQNTIQGAWAYFNSTVSLERRQQCYVKINCTDFIEVIEGGGPKYMELDIRTSPTQICRDNNLDDDCLVSVTFDLELGAQPACRNKDKTNKETTIVSQAVFGEHTYSKGDSTCG</sequence>
<protein>
    <submittedName>
        <fullName evidence="1">Uncharacterized protein</fullName>
    </submittedName>
</protein>
<evidence type="ECO:0000313" key="1">
    <source>
        <dbReference type="EMBL" id="CAH1784923.1"/>
    </source>
</evidence>